<protein>
    <submittedName>
        <fullName evidence="2">Putative pol protein</fullName>
    </submittedName>
</protein>
<sequence>MTPEEILRKFVSGCMMVKEARYVDDALNGPLSVYEPQLIALKATSSKEALPSKVAQVEAAGLNENEMALIIKRFKTALRGCKEYPSKSKTRGEALLLQMRCKYFDVDTCNEHLIAITKLNDEVASLNAQLKTCKSDFDKLKFARDAYTIGRHPSIKDGLGF</sequence>
<feature type="coiled-coil region" evidence="1">
    <location>
        <begin position="109"/>
        <end position="136"/>
    </location>
</feature>
<accession>Q8S469</accession>
<dbReference type="AlphaFoldDB" id="Q8S469"/>
<gene>
    <name evidence="2" type="primary">Z092E12.6</name>
</gene>
<evidence type="ECO:0000313" key="2">
    <source>
        <dbReference type="EMBL" id="AAL75976.1"/>
    </source>
</evidence>
<reference evidence="2" key="2">
    <citation type="journal article" date="2004" name="Genome Res.">
        <title>Gene loss and movement in the maize genome.</title>
        <authorList>
            <person name="Lai J."/>
            <person name="Ma J."/>
            <person name="Swigonova Z."/>
            <person name="Ramakrishna W."/>
            <person name="Linton E."/>
            <person name="Llaca V."/>
            <person name="Tanyolac B."/>
            <person name="Park Y.J."/>
            <person name="Jeong O.Y."/>
            <person name="Bennetzen J.L."/>
            <person name="Messing J."/>
        </authorList>
    </citation>
    <scope>NUCLEOTIDE SEQUENCE</scope>
</reference>
<dbReference type="EMBL" id="AF466203">
    <property type="protein sequence ID" value="AAL75976.1"/>
    <property type="molecule type" value="Genomic_DNA"/>
</dbReference>
<organism evidence="2">
    <name type="scientific">Zea mays</name>
    <name type="common">Maize</name>
    <dbReference type="NCBI Taxonomy" id="4577"/>
    <lineage>
        <taxon>Eukaryota</taxon>
        <taxon>Viridiplantae</taxon>
        <taxon>Streptophyta</taxon>
        <taxon>Embryophyta</taxon>
        <taxon>Tracheophyta</taxon>
        <taxon>Spermatophyta</taxon>
        <taxon>Magnoliopsida</taxon>
        <taxon>Liliopsida</taxon>
        <taxon>Poales</taxon>
        <taxon>Poaceae</taxon>
        <taxon>PACMAD clade</taxon>
        <taxon>Panicoideae</taxon>
        <taxon>Andropogonodae</taxon>
        <taxon>Andropogoneae</taxon>
        <taxon>Tripsacinae</taxon>
        <taxon>Zea</taxon>
    </lineage>
</organism>
<name>Q8S469_MAIZE</name>
<evidence type="ECO:0000256" key="1">
    <source>
        <dbReference type="SAM" id="Coils"/>
    </source>
</evidence>
<proteinExistence type="predicted"/>
<keyword evidence="1" id="KW-0175">Coiled coil</keyword>
<reference evidence="2" key="3">
    <citation type="journal article" date="2005" name="Genetics">
        <title>Structure and evolution of the r/b chromosomal regions in rice, maize, and sorghum.</title>
        <authorList>
            <person name="Swigonova Z."/>
            <person name="Bennetzen J.L."/>
            <person name="Messing J."/>
        </authorList>
    </citation>
    <scope>NUCLEOTIDE SEQUENCE</scope>
</reference>
<reference evidence="2" key="1">
    <citation type="journal article" date="2004" name="Genome Res.">
        <title>Close split of sorghum and maize genome progenitors.</title>
        <authorList>
            <person name="Swigonova Z."/>
            <person name="Lai J."/>
            <person name="Ma J."/>
            <person name="Ramakrishna W."/>
            <person name="Llaca V."/>
            <person name="Bennetzen J.L."/>
            <person name="Messing J."/>
        </authorList>
    </citation>
    <scope>NUCLEOTIDE SEQUENCE</scope>
</reference>